<dbReference type="Proteomes" id="UP001597213">
    <property type="component" value="Unassembled WGS sequence"/>
</dbReference>
<gene>
    <name evidence="2" type="ORF">ACFSCT_14395</name>
</gene>
<dbReference type="RefSeq" id="WP_379143827.1">
    <property type="nucleotide sequence ID" value="NZ_JBHUEN010000043.1"/>
</dbReference>
<dbReference type="Pfam" id="PF06568">
    <property type="entry name" value="YjiS-like"/>
    <property type="match status" value="1"/>
</dbReference>
<evidence type="ECO:0000313" key="3">
    <source>
        <dbReference type="Proteomes" id="UP001597213"/>
    </source>
</evidence>
<keyword evidence="3" id="KW-1185">Reference proteome</keyword>
<accession>A0ABW4R9I6</accession>
<sequence length="78" mass="8841">MAQKSSAMLNVAPGRVYTGIRANWLRRILTAVDLRQSRLALARLSDEQLRDVGLTPEQAKAEARRSMWDVPEHFGARH</sequence>
<proteinExistence type="predicted"/>
<evidence type="ECO:0000259" key="1">
    <source>
        <dbReference type="Pfam" id="PF06568"/>
    </source>
</evidence>
<feature type="domain" description="YjiS-like" evidence="1">
    <location>
        <begin position="33"/>
        <end position="59"/>
    </location>
</feature>
<name>A0ABW4R9I6_9RHOB</name>
<evidence type="ECO:0000313" key="2">
    <source>
        <dbReference type="EMBL" id="MFD1882909.1"/>
    </source>
</evidence>
<dbReference type="InterPro" id="IPR009506">
    <property type="entry name" value="YjiS-like"/>
</dbReference>
<reference evidence="3" key="1">
    <citation type="journal article" date="2019" name="Int. J. Syst. Evol. Microbiol.">
        <title>The Global Catalogue of Microorganisms (GCM) 10K type strain sequencing project: providing services to taxonomists for standard genome sequencing and annotation.</title>
        <authorList>
            <consortium name="The Broad Institute Genomics Platform"/>
            <consortium name="The Broad Institute Genome Sequencing Center for Infectious Disease"/>
            <person name="Wu L."/>
            <person name="Ma J."/>
        </authorList>
    </citation>
    <scope>NUCLEOTIDE SEQUENCE [LARGE SCALE GENOMIC DNA]</scope>
    <source>
        <strain evidence="3">CCUG 56029</strain>
    </source>
</reference>
<protein>
    <submittedName>
        <fullName evidence="2">DUF1127 domain-containing protein</fullName>
    </submittedName>
</protein>
<organism evidence="2 3">
    <name type="scientific">Paracoccus pacificus</name>
    <dbReference type="NCBI Taxonomy" id="1463598"/>
    <lineage>
        <taxon>Bacteria</taxon>
        <taxon>Pseudomonadati</taxon>
        <taxon>Pseudomonadota</taxon>
        <taxon>Alphaproteobacteria</taxon>
        <taxon>Rhodobacterales</taxon>
        <taxon>Paracoccaceae</taxon>
        <taxon>Paracoccus</taxon>
    </lineage>
</organism>
<comment type="caution">
    <text evidence="2">The sequence shown here is derived from an EMBL/GenBank/DDBJ whole genome shotgun (WGS) entry which is preliminary data.</text>
</comment>
<dbReference type="EMBL" id="JBHUEN010000043">
    <property type="protein sequence ID" value="MFD1882909.1"/>
    <property type="molecule type" value="Genomic_DNA"/>
</dbReference>